<organism evidence="1 2">
    <name type="scientific">Thalassospira profundimaris</name>
    <dbReference type="NCBI Taxonomy" id="502049"/>
    <lineage>
        <taxon>Bacteria</taxon>
        <taxon>Pseudomonadati</taxon>
        <taxon>Pseudomonadota</taxon>
        <taxon>Alphaproteobacteria</taxon>
        <taxon>Rhodospirillales</taxon>
        <taxon>Thalassospiraceae</taxon>
        <taxon>Thalassospira</taxon>
    </lineage>
</organism>
<dbReference type="Proteomes" id="UP000252517">
    <property type="component" value="Unassembled WGS sequence"/>
</dbReference>
<name>A0A367X4T7_9PROT</name>
<dbReference type="EMBL" id="JPWH01000010">
    <property type="protein sequence ID" value="RCK48686.1"/>
    <property type="molecule type" value="Genomic_DNA"/>
</dbReference>
<accession>A0A367X4T7</accession>
<comment type="caution">
    <text evidence="1">The sequence shown here is derived from an EMBL/GenBank/DDBJ whole genome shotgun (WGS) entry which is preliminary data.</text>
</comment>
<sequence length="60" mass="6485">MKCRFFCQARLGAGLNAGNVPAGPVLSEPFGAFEIGVKMFLCQVENNVDADQRKNIGKIL</sequence>
<gene>
    <name evidence="1" type="ORF">TH25_13845</name>
</gene>
<proteinExistence type="predicted"/>
<protein>
    <submittedName>
        <fullName evidence="1">Uncharacterized protein</fullName>
    </submittedName>
</protein>
<reference evidence="1 2" key="1">
    <citation type="submission" date="2014-07" db="EMBL/GenBank/DDBJ databases">
        <title>Draft genome sequence of Thalassospira profundimaris S25-3-2.</title>
        <authorList>
            <person name="Lai Q."/>
            <person name="Shao Z."/>
        </authorList>
    </citation>
    <scope>NUCLEOTIDE SEQUENCE [LARGE SCALE GENOMIC DNA]</scope>
    <source>
        <strain evidence="1 2">S25-3-2</strain>
    </source>
</reference>
<evidence type="ECO:0000313" key="1">
    <source>
        <dbReference type="EMBL" id="RCK48686.1"/>
    </source>
</evidence>
<evidence type="ECO:0000313" key="2">
    <source>
        <dbReference type="Proteomes" id="UP000252517"/>
    </source>
</evidence>
<dbReference type="AlphaFoldDB" id="A0A367X4T7"/>